<sequence length="39" mass="4105">MRVELQVRRAAWARGGESGSSMASAPAVSSQFTCCCLSL</sequence>
<reference evidence="1" key="1">
    <citation type="submission" date="2014-09" db="EMBL/GenBank/DDBJ databases">
        <authorList>
            <person name="Magalhaes I.L.F."/>
            <person name="Oliveira U."/>
            <person name="Santos F.R."/>
            <person name="Vidigal T.H.D.A."/>
            <person name="Brescovit A.D."/>
            <person name="Santos A.J."/>
        </authorList>
    </citation>
    <scope>NUCLEOTIDE SEQUENCE</scope>
    <source>
        <tissue evidence="1">Shoot tissue taken approximately 20 cm above the soil surface</tissue>
    </source>
</reference>
<organism evidence="1">
    <name type="scientific">Arundo donax</name>
    <name type="common">Giant reed</name>
    <name type="synonym">Donax arundinaceus</name>
    <dbReference type="NCBI Taxonomy" id="35708"/>
    <lineage>
        <taxon>Eukaryota</taxon>
        <taxon>Viridiplantae</taxon>
        <taxon>Streptophyta</taxon>
        <taxon>Embryophyta</taxon>
        <taxon>Tracheophyta</taxon>
        <taxon>Spermatophyta</taxon>
        <taxon>Magnoliopsida</taxon>
        <taxon>Liliopsida</taxon>
        <taxon>Poales</taxon>
        <taxon>Poaceae</taxon>
        <taxon>PACMAD clade</taxon>
        <taxon>Arundinoideae</taxon>
        <taxon>Arundineae</taxon>
        <taxon>Arundo</taxon>
    </lineage>
</organism>
<dbReference type="EMBL" id="GBRH01169603">
    <property type="protein sequence ID" value="JAE28293.1"/>
    <property type="molecule type" value="Transcribed_RNA"/>
</dbReference>
<protein>
    <submittedName>
        <fullName evidence="1">Uncharacterized protein</fullName>
    </submittedName>
</protein>
<name>A0A0A9H5V5_ARUDO</name>
<proteinExistence type="predicted"/>
<reference evidence="1" key="2">
    <citation type="journal article" date="2015" name="Data Brief">
        <title>Shoot transcriptome of the giant reed, Arundo donax.</title>
        <authorList>
            <person name="Barrero R.A."/>
            <person name="Guerrero F.D."/>
            <person name="Moolhuijzen P."/>
            <person name="Goolsby J.A."/>
            <person name="Tidwell J."/>
            <person name="Bellgard S.E."/>
            <person name="Bellgard M.I."/>
        </authorList>
    </citation>
    <scope>NUCLEOTIDE SEQUENCE</scope>
    <source>
        <tissue evidence="1">Shoot tissue taken approximately 20 cm above the soil surface</tissue>
    </source>
</reference>
<evidence type="ECO:0000313" key="1">
    <source>
        <dbReference type="EMBL" id="JAE28293.1"/>
    </source>
</evidence>
<dbReference type="AlphaFoldDB" id="A0A0A9H5V5"/>
<accession>A0A0A9H5V5</accession>